<dbReference type="InterPro" id="IPR051397">
    <property type="entry name" value="Zn-ADH-like_protein"/>
</dbReference>
<protein>
    <submittedName>
        <fullName evidence="2">NADPH:quinone reductase</fullName>
    </submittedName>
</protein>
<dbReference type="EMBL" id="FOMX01000005">
    <property type="protein sequence ID" value="SFD85401.1"/>
    <property type="molecule type" value="Genomic_DNA"/>
</dbReference>
<dbReference type="SUPFAM" id="SSF51735">
    <property type="entry name" value="NAD(P)-binding Rossmann-fold domains"/>
    <property type="match status" value="1"/>
</dbReference>
<dbReference type="PANTHER" id="PTHR43677">
    <property type="entry name" value="SHORT-CHAIN DEHYDROGENASE/REDUCTASE"/>
    <property type="match status" value="1"/>
</dbReference>
<dbReference type="InterPro" id="IPR011032">
    <property type="entry name" value="GroES-like_sf"/>
</dbReference>
<dbReference type="GO" id="GO:0016491">
    <property type="term" value="F:oxidoreductase activity"/>
    <property type="evidence" value="ECO:0007669"/>
    <property type="project" value="InterPro"/>
</dbReference>
<dbReference type="SUPFAM" id="SSF50129">
    <property type="entry name" value="GroES-like"/>
    <property type="match status" value="1"/>
</dbReference>
<dbReference type="Pfam" id="PF13602">
    <property type="entry name" value="ADH_zinc_N_2"/>
    <property type="match status" value="1"/>
</dbReference>
<dbReference type="Pfam" id="PF08240">
    <property type="entry name" value="ADH_N"/>
    <property type="match status" value="1"/>
</dbReference>
<dbReference type="PROSITE" id="PS01162">
    <property type="entry name" value="QOR_ZETA_CRYSTAL"/>
    <property type="match status" value="1"/>
</dbReference>
<proteinExistence type="predicted"/>
<dbReference type="PANTHER" id="PTHR43677:SF4">
    <property type="entry name" value="QUINONE OXIDOREDUCTASE-LIKE PROTEIN 2"/>
    <property type="match status" value="1"/>
</dbReference>
<accession>A0A1I1VR17</accession>
<dbReference type="InterPro" id="IPR020843">
    <property type="entry name" value="ER"/>
</dbReference>
<dbReference type="InterPro" id="IPR013154">
    <property type="entry name" value="ADH-like_N"/>
</dbReference>
<evidence type="ECO:0000313" key="2">
    <source>
        <dbReference type="EMBL" id="SFD85401.1"/>
    </source>
</evidence>
<dbReference type="RefSeq" id="WP_096330678.1">
    <property type="nucleotide sequence ID" value="NZ_FOMX01000005.1"/>
</dbReference>
<evidence type="ECO:0000313" key="3">
    <source>
        <dbReference type="Proteomes" id="UP000199400"/>
    </source>
</evidence>
<gene>
    <name evidence="2" type="ORF">SAMN02745121_01878</name>
</gene>
<dbReference type="SMART" id="SM00829">
    <property type="entry name" value="PKS_ER"/>
    <property type="match status" value="1"/>
</dbReference>
<sequence>MRKVVISAPGGHERLTLVDTEAPRPAPGEVRIAVTAIGVNYADCVVRMGLYASAQEFVGWPITPGFEVAGVVDALGEGVTGLAVGAEVVAVTRFGGYASSLCVPAHRVFPVPPGLSLAEAAAVPAVYLTAWYALHALAHARKGETVLVHSAAGGVGGALCQFGRRAGCHVIGVVGGPHKVAAAAAAGADVVIDKSRTPLWPAVKAAAPAGLDVACDANGPETLRHSYRHLAAGGRLIVYGFHTMLPRTGGKPNLLKLALGFVRTPWFSPLALTNENRGVLGFNLSYMFHRAPLLIEGMAAISAGLAAGELRPPPITTYPFEQVAQAHRDLESGRTIGKLVLLT</sequence>
<dbReference type="OrthoDB" id="9808651at2"/>
<dbReference type="AlphaFoldDB" id="A0A1I1VR17"/>
<dbReference type="Proteomes" id="UP000199400">
    <property type="component" value="Unassembled WGS sequence"/>
</dbReference>
<dbReference type="Gene3D" id="3.40.50.720">
    <property type="entry name" value="NAD(P)-binding Rossmann-like Domain"/>
    <property type="match status" value="1"/>
</dbReference>
<dbReference type="CDD" id="cd08275">
    <property type="entry name" value="MDR3"/>
    <property type="match status" value="1"/>
</dbReference>
<dbReference type="InterPro" id="IPR002364">
    <property type="entry name" value="Quin_OxRdtase/zeta-crystal_CS"/>
</dbReference>
<keyword evidence="3" id="KW-1185">Reference proteome</keyword>
<organism evidence="2 3">
    <name type="scientific">Nannocystis exedens</name>
    <dbReference type="NCBI Taxonomy" id="54"/>
    <lineage>
        <taxon>Bacteria</taxon>
        <taxon>Pseudomonadati</taxon>
        <taxon>Myxococcota</taxon>
        <taxon>Polyangia</taxon>
        <taxon>Nannocystales</taxon>
        <taxon>Nannocystaceae</taxon>
        <taxon>Nannocystis</taxon>
    </lineage>
</organism>
<dbReference type="GO" id="GO:0008270">
    <property type="term" value="F:zinc ion binding"/>
    <property type="evidence" value="ECO:0007669"/>
    <property type="project" value="InterPro"/>
</dbReference>
<feature type="domain" description="Enoyl reductase (ER)" evidence="1">
    <location>
        <begin position="10"/>
        <end position="341"/>
    </location>
</feature>
<evidence type="ECO:0000259" key="1">
    <source>
        <dbReference type="SMART" id="SM00829"/>
    </source>
</evidence>
<name>A0A1I1VR17_9BACT</name>
<dbReference type="STRING" id="54.SAMN02745121_01878"/>
<dbReference type="Gene3D" id="3.90.180.10">
    <property type="entry name" value="Medium-chain alcohol dehydrogenases, catalytic domain"/>
    <property type="match status" value="1"/>
</dbReference>
<reference evidence="3" key="1">
    <citation type="submission" date="2016-10" db="EMBL/GenBank/DDBJ databases">
        <authorList>
            <person name="Varghese N."/>
            <person name="Submissions S."/>
        </authorList>
    </citation>
    <scope>NUCLEOTIDE SEQUENCE [LARGE SCALE GENOMIC DNA]</scope>
    <source>
        <strain evidence="3">ATCC 25963</strain>
    </source>
</reference>
<dbReference type="InterPro" id="IPR036291">
    <property type="entry name" value="NAD(P)-bd_dom_sf"/>
</dbReference>